<dbReference type="GO" id="GO:0060271">
    <property type="term" value="P:cilium assembly"/>
    <property type="evidence" value="ECO:0007669"/>
    <property type="project" value="TreeGrafter"/>
</dbReference>
<accession>A0AAW1UMQ0</accession>
<dbReference type="Proteomes" id="UP001431783">
    <property type="component" value="Unassembled WGS sequence"/>
</dbReference>
<keyword evidence="2" id="KW-1185">Reference proteome</keyword>
<comment type="caution">
    <text evidence="1">The sequence shown here is derived from an EMBL/GenBank/DDBJ whole genome shotgun (WGS) entry which is preliminary data.</text>
</comment>
<dbReference type="PANTHER" id="PTHR31859:SF1">
    <property type="entry name" value="TETRATRICOPEPTIDE REPEAT PROTEIN 39C"/>
    <property type="match status" value="1"/>
</dbReference>
<evidence type="ECO:0000313" key="1">
    <source>
        <dbReference type="EMBL" id="KAK9881285.1"/>
    </source>
</evidence>
<dbReference type="InterPro" id="IPR019412">
    <property type="entry name" value="IML2/TPR_39"/>
</dbReference>
<gene>
    <name evidence="1" type="ORF">WA026_015407</name>
</gene>
<evidence type="ECO:0000313" key="2">
    <source>
        <dbReference type="Proteomes" id="UP001431783"/>
    </source>
</evidence>
<dbReference type="AlphaFoldDB" id="A0AAW1UMQ0"/>
<sequence>MASISSDFHGQQDWVLAKQGLNLFINNKGEESEALFLKHSESLIMYSGYSYVVFMDALMSFEEDKLTKAISTLKEVEKRCDSRSWFKYFKKKVFGSADEGPSVTDTLETQIILADSQVCLAILVFLQQDISGYLKAGWVLRKAWKVYQSTYTDILNLYNSQIGPLNLPDPTFISPSSDNAVNIEKEILANREDVLDLKSVTGYILSNPFPHSRSTELYENTNISLSPFAHSPENLQYNNSSKNAYNTKSPNSQYMRKSLSVNSSLSKSNSWSYKLGSIGNSISFNYFTSTFGIFSSEKIKNLKPQLSKKAIIRLMNAVAFGYGLFQLGVSLLPPTLFKLTSFLGLKGNRMHGLACLMYARLGIDMRAPLATLALLWYHCIIRPFFGFDGTNVGAGVQMSNQLIRRVCRLNCDIPSALIAFQESVNNSTQREVKILSLHEVGWCHLIQLEFKNAELTFALLSTWSRWSRPFYCYITCICKGSRGEFVDYSELEELIVNIRMSTKGNNLDEFLIRRVICFPGRDEFSLFPTTFWKLFVYEMLYLWNSLASCTKENLLAIIKVCNLASTAKEPMKGISKLIQGSCHVILGDINAAVASFRKCIEERMDTDNTKDAHVLAFAQYELASLLITTPETKEEGRGLLQQTVLIKDYDFEDRLAVRVNSILKHG</sequence>
<reference evidence="1 2" key="1">
    <citation type="submission" date="2023-03" db="EMBL/GenBank/DDBJ databases">
        <title>Genome insight into feeding habits of ladybird beetles.</title>
        <authorList>
            <person name="Li H.-S."/>
            <person name="Huang Y.-H."/>
            <person name="Pang H."/>
        </authorList>
    </citation>
    <scope>NUCLEOTIDE SEQUENCE [LARGE SCALE GENOMIC DNA]</scope>
    <source>
        <strain evidence="1">SYSU_2023b</strain>
        <tissue evidence="1">Whole body</tissue>
    </source>
</reference>
<proteinExistence type="predicted"/>
<name>A0AAW1UMQ0_9CUCU</name>
<dbReference type="PANTHER" id="PTHR31859">
    <property type="entry name" value="TETRATRICOPEPTIDE REPEAT PROTEIN 39 FAMILY MEMBER"/>
    <property type="match status" value="1"/>
</dbReference>
<evidence type="ECO:0008006" key="3">
    <source>
        <dbReference type="Google" id="ProtNLM"/>
    </source>
</evidence>
<organism evidence="1 2">
    <name type="scientific">Henosepilachna vigintioctopunctata</name>
    <dbReference type="NCBI Taxonomy" id="420089"/>
    <lineage>
        <taxon>Eukaryota</taxon>
        <taxon>Metazoa</taxon>
        <taxon>Ecdysozoa</taxon>
        <taxon>Arthropoda</taxon>
        <taxon>Hexapoda</taxon>
        <taxon>Insecta</taxon>
        <taxon>Pterygota</taxon>
        <taxon>Neoptera</taxon>
        <taxon>Endopterygota</taxon>
        <taxon>Coleoptera</taxon>
        <taxon>Polyphaga</taxon>
        <taxon>Cucujiformia</taxon>
        <taxon>Coccinelloidea</taxon>
        <taxon>Coccinellidae</taxon>
        <taxon>Epilachninae</taxon>
        <taxon>Epilachnini</taxon>
        <taxon>Henosepilachna</taxon>
    </lineage>
</organism>
<dbReference type="Pfam" id="PF10300">
    <property type="entry name" value="Iml2-TPR_39"/>
    <property type="match status" value="1"/>
</dbReference>
<dbReference type="EMBL" id="JARQZJ010000068">
    <property type="protein sequence ID" value="KAK9881285.1"/>
    <property type="molecule type" value="Genomic_DNA"/>
</dbReference>
<protein>
    <recommendedName>
        <fullName evidence="3">Tetratricopeptide repeat protein 39C</fullName>
    </recommendedName>
</protein>